<name>F9YRV6_CAPCC</name>
<dbReference type="eggNOG" id="COG0732">
    <property type="taxonomic scope" value="Bacteria"/>
</dbReference>
<dbReference type="AlphaFoldDB" id="F9YRV6"/>
<dbReference type="EMBL" id="CP002113">
    <property type="protein sequence ID" value="AEK23757.1"/>
    <property type="molecule type" value="Genomic_DNA"/>
</dbReference>
<dbReference type="KEGG" id="ccm:Ccan_16410"/>
<dbReference type="HOGENOM" id="CLU_3133604_0_0_10"/>
<protein>
    <recommendedName>
        <fullName evidence="3">Type I restriction modification DNA specificity domain-containing protein</fullName>
    </recommendedName>
</protein>
<evidence type="ECO:0000313" key="2">
    <source>
        <dbReference type="Proteomes" id="UP000008895"/>
    </source>
</evidence>
<dbReference type="Proteomes" id="UP000008895">
    <property type="component" value="Chromosome"/>
</dbReference>
<sequence>MLPIPDIEKQQAIVTIYHTLETRKKLNEKLKESLQPLCPILMVGVREKV</sequence>
<evidence type="ECO:0008006" key="3">
    <source>
        <dbReference type="Google" id="ProtNLM"/>
    </source>
</evidence>
<evidence type="ECO:0000313" key="1">
    <source>
        <dbReference type="EMBL" id="AEK23757.1"/>
    </source>
</evidence>
<proteinExistence type="predicted"/>
<reference evidence="1 2" key="1">
    <citation type="journal article" date="2011" name="J. Bacteriol.">
        <title>Complete genome sequence of the dog commensal and human pathogen Capnocytophaga canimorsus strain 5.</title>
        <authorList>
            <person name="Manfredi P."/>
            <person name="Pagni M."/>
            <person name="Cornelis G.R."/>
        </authorList>
    </citation>
    <scope>NUCLEOTIDE SEQUENCE [LARGE SCALE GENOMIC DNA]</scope>
    <source>
        <strain evidence="2">5</strain>
    </source>
</reference>
<gene>
    <name evidence="1" type="ordered locus">Ccan_16410</name>
</gene>
<dbReference type="SUPFAM" id="SSF116734">
    <property type="entry name" value="DNA methylase specificity domain"/>
    <property type="match status" value="1"/>
</dbReference>
<accession>F9YRV6</accession>
<dbReference type="STRING" id="860228.Ccan_16410"/>
<organism evidence="1 2">
    <name type="scientific">Capnocytophaga canimorsus (strain 5)</name>
    <dbReference type="NCBI Taxonomy" id="860228"/>
    <lineage>
        <taxon>Bacteria</taxon>
        <taxon>Pseudomonadati</taxon>
        <taxon>Bacteroidota</taxon>
        <taxon>Flavobacteriia</taxon>
        <taxon>Flavobacteriales</taxon>
        <taxon>Flavobacteriaceae</taxon>
        <taxon>Capnocytophaga</taxon>
    </lineage>
</organism>
<keyword evidence="2" id="KW-1185">Reference proteome</keyword>